<evidence type="ECO:0000256" key="1">
    <source>
        <dbReference type="ARBA" id="ARBA00022741"/>
    </source>
</evidence>
<keyword evidence="2 9" id="KW-0378">Hydrolase</keyword>
<evidence type="ECO:0000259" key="10">
    <source>
        <dbReference type="PROSITE" id="PS51198"/>
    </source>
</evidence>
<dbReference type="Pfam" id="PF07592">
    <property type="entry name" value="DDE_Tnp_ISAZ013"/>
    <property type="match status" value="1"/>
</dbReference>
<evidence type="ECO:0000256" key="5">
    <source>
        <dbReference type="ARBA" id="ARBA00023235"/>
    </source>
</evidence>
<dbReference type="Pfam" id="PF13361">
    <property type="entry name" value="UvrD_C"/>
    <property type="match status" value="1"/>
</dbReference>
<evidence type="ECO:0000256" key="6">
    <source>
        <dbReference type="ARBA" id="ARBA00034617"/>
    </source>
</evidence>
<keyword evidence="5" id="KW-0413">Isomerase</keyword>
<dbReference type="PANTHER" id="PTHR11070">
    <property type="entry name" value="UVRD / RECB / PCRA DNA HELICASE FAMILY MEMBER"/>
    <property type="match status" value="1"/>
</dbReference>
<dbReference type="GO" id="GO:0016787">
    <property type="term" value="F:hydrolase activity"/>
    <property type="evidence" value="ECO:0007669"/>
    <property type="project" value="UniProtKB-UniRule"/>
</dbReference>
<dbReference type="GO" id="GO:0003677">
    <property type="term" value="F:DNA binding"/>
    <property type="evidence" value="ECO:0007669"/>
    <property type="project" value="InterPro"/>
</dbReference>
<dbReference type="RefSeq" id="WP_222262747.1">
    <property type="nucleotide sequence ID" value="NZ_JAAXEB010000021.1"/>
</dbReference>
<name>A0AAJ1EH62_RHILE</name>
<dbReference type="Gene3D" id="3.40.50.300">
    <property type="entry name" value="P-loop containing nucleotide triphosphate hydrolases"/>
    <property type="match status" value="3"/>
</dbReference>
<dbReference type="InterPro" id="IPR013498">
    <property type="entry name" value="Topo_IA_Znf"/>
</dbReference>
<dbReference type="SUPFAM" id="SSF57783">
    <property type="entry name" value="Zinc beta-ribbon"/>
    <property type="match status" value="1"/>
</dbReference>
<keyword evidence="1 9" id="KW-0547">Nucleotide-binding</keyword>
<dbReference type="Pfam" id="PF00580">
    <property type="entry name" value="UvrD-helicase"/>
    <property type="match status" value="2"/>
</dbReference>
<dbReference type="PROSITE" id="PS51198">
    <property type="entry name" value="UVRD_HELICASE_ATP_BIND"/>
    <property type="match status" value="1"/>
</dbReference>
<dbReference type="EMBL" id="JAAXEP010000021">
    <property type="protein sequence ID" value="MBY5632498.1"/>
    <property type="molecule type" value="Genomic_DNA"/>
</dbReference>
<dbReference type="GO" id="GO:0043138">
    <property type="term" value="F:3'-5' DNA helicase activity"/>
    <property type="evidence" value="ECO:0007669"/>
    <property type="project" value="UniProtKB-EC"/>
</dbReference>
<keyword evidence="4 9" id="KW-0067">ATP-binding</keyword>
<comment type="caution">
    <text evidence="11">The sequence shown here is derived from an EMBL/GenBank/DDBJ whole genome shotgun (WGS) entry which is preliminary data.</text>
</comment>
<dbReference type="GO" id="GO:0006265">
    <property type="term" value="P:DNA topological change"/>
    <property type="evidence" value="ECO:0007669"/>
    <property type="project" value="InterPro"/>
</dbReference>
<dbReference type="PANTHER" id="PTHR11070:SF63">
    <property type="entry name" value="DNA HELICASE IV"/>
    <property type="match status" value="1"/>
</dbReference>
<feature type="domain" description="UvrD-like helicase ATP-binding" evidence="10">
    <location>
        <begin position="565"/>
        <end position="1038"/>
    </location>
</feature>
<dbReference type="InterPro" id="IPR000212">
    <property type="entry name" value="DNA_helicase_UvrD/REP"/>
</dbReference>
<comment type="catalytic activity">
    <reaction evidence="6">
        <text>Couples ATP hydrolysis with the unwinding of duplex DNA by translocating in the 3'-5' direction.</text>
        <dbReference type="EC" id="5.6.2.4"/>
    </reaction>
</comment>
<dbReference type="NCBIfam" id="NF033519">
    <property type="entry name" value="transpos_ISAzo13"/>
    <property type="match status" value="1"/>
</dbReference>
<dbReference type="Gene3D" id="3.30.65.10">
    <property type="entry name" value="Bacterial Topoisomerase I, domain 1"/>
    <property type="match status" value="1"/>
</dbReference>
<dbReference type="InterPro" id="IPR014016">
    <property type="entry name" value="UvrD-like_ATP-bd"/>
</dbReference>
<keyword evidence="3 9" id="KW-0347">Helicase</keyword>
<proteinExistence type="predicted"/>
<dbReference type="GO" id="GO:0005829">
    <property type="term" value="C:cytosol"/>
    <property type="evidence" value="ECO:0007669"/>
    <property type="project" value="TreeGrafter"/>
</dbReference>
<dbReference type="InterPro" id="IPR011518">
    <property type="entry name" value="Transposase_36"/>
</dbReference>
<evidence type="ECO:0000256" key="2">
    <source>
        <dbReference type="ARBA" id="ARBA00022801"/>
    </source>
</evidence>
<evidence type="ECO:0000313" key="12">
    <source>
        <dbReference type="Proteomes" id="UP000825699"/>
    </source>
</evidence>
<dbReference type="SUPFAM" id="SSF52540">
    <property type="entry name" value="P-loop containing nucleoside triphosphate hydrolases"/>
    <property type="match status" value="1"/>
</dbReference>
<reference evidence="11" key="1">
    <citation type="submission" date="2020-04" db="EMBL/GenBank/DDBJ databases">
        <title>Global-level population genomics supports evidence of horizontal gene transfer on evolution of Rhizobia in Lentils.</title>
        <authorList>
            <person name="Gai Y."/>
            <person name="Cook D."/>
            <person name="Riely B."/>
        </authorList>
    </citation>
    <scope>NUCLEOTIDE SEQUENCE</scope>
    <source>
        <strain evidence="11">Derici101B</strain>
    </source>
</reference>
<dbReference type="Pfam" id="PF01396">
    <property type="entry name" value="Zn_ribbon_Top1"/>
    <property type="match status" value="1"/>
</dbReference>
<protein>
    <recommendedName>
        <fullName evidence="7">DNA 3'-5' helicase</fullName>
        <ecNumber evidence="7">5.6.2.4</ecNumber>
    </recommendedName>
</protein>
<evidence type="ECO:0000256" key="8">
    <source>
        <dbReference type="ARBA" id="ARBA00048988"/>
    </source>
</evidence>
<dbReference type="Gene3D" id="3.40.91.30">
    <property type="match status" value="1"/>
</dbReference>
<evidence type="ECO:0000256" key="9">
    <source>
        <dbReference type="PROSITE-ProRule" id="PRU00560"/>
    </source>
</evidence>
<dbReference type="InterPro" id="IPR014017">
    <property type="entry name" value="DNA_helicase_UvrD-like_C"/>
</dbReference>
<dbReference type="GO" id="GO:0005524">
    <property type="term" value="F:ATP binding"/>
    <property type="evidence" value="ECO:0007669"/>
    <property type="project" value="UniProtKB-UniRule"/>
</dbReference>
<gene>
    <name evidence="11" type="ORF">HFO42_31170</name>
</gene>
<evidence type="ECO:0000256" key="3">
    <source>
        <dbReference type="ARBA" id="ARBA00022806"/>
    </source>
</evidence>
<sequence length="1343" mass="148987">MIDEDGIRYRWETVGCKLDERGRRMFAAAEASTAGWGGLAAVSRITGLARSTINRGQDDLDAIPLEQGQVRRAGGGRKAVSALDPDLVPQLKRLVEPATLGDPERPLLWVSKSMDKLADTLTAMGHPISADTVAKELVKLGFSRQRNRKADEGSHHPDRNAQFEHINTKVIAAQAKGQPVISVDTKKKELVGSYKNVGSDYRPKGTPIRVKVHDFEDKKLGKVVPYGIYDVTANAGFVSLGITADTAEFAVQSIRCWLDRMGRECHPKASELTVTADCGGSNGARQTMEVGIAETGRRDGRPQHQTRRLPSRVELHHSPKKHVAIILRTVFSCWSCPYSLPLVMYWSDHLRRQSRAAPRTRYEAAILNRLQQRPLLGLLVNPFAMTFRAMELDGGHLRLTRRGLTSSVSLEAISAAPLVQKSAVGATMTVATAERNFVMRGLGYPDAYAFAEEVKSAWIGFNLSALEREADRLLRVHRAVAELAKPARYPAACELAPLLSDAMALETSLLSKLQPDAIGAEQAERVALVRSFTADPGTMRTSAIATFVPAELERWKDFFDTIENKPLTPEQRLSVVVDEDATLVLAGAGSGKTSVITAKAAYLVKAGIRRPDEILLLAFAKNAAEEMSERVEARSGVPLVARTFHAIAYDIIGSVEGSKPALADHATDDLAFTNLIKQILKDLVHALSAVSKAIIQWFAHFLVEPKTEWDFKTKHDFYTHIEKQDLRTLQGDKVKSYEELQIANWLYENGIEYEYEPDYEHKIQETGRRDYCPDFRLTESGVYIEHFGVRRQKMPDGSERLITAPFVDRDEYLAGMEWKREVHAAYETTLIETYSFERQEGCLLTALAEKLALHVTLKPRPAGTIFDRVVELKQVDAFSQLLGTFLRKFNGGGYNVADCETKSERLRLGNRAKGFLAVFAPVFTEYQKRLGGRIDFEDMILRAAHYAETGRYVSPFRHILVDEFQDISQSRARLVKALKVQHPDARVFAVGDDWQSIFRFAGSDIHLMRHFGHEFGGSFNGETGVHRTVDLGRTFRSIDQIAFAARTFVLKNPTQISKQIVPAGKATEPAIRIVMTPKNEEKKKLGEVLASMSARIDAANTASVLLLGRYRFLEPDMIDLKRRFPRLHISFKTIHASKGLEADHVILLSADSGRMGFPSEIVDDSLLALVSPEEELFENAEERRVMYVAMTRARHTLTILASNSRPSSFVAELNKDPQYGSVTGGGGGQTAHECGECGGRLLDVRGQDGRIWYRCEHVQHCGNLLPACSFCGVGLPRHPDGSAEAKCNCAATYPSCPECKDGWLIERSGRYGAFLSCVRYPACTGKAKISTNMTGVGATKSKR</sequence>
<evidence type="ECO:0000313" key="11">
    <source>
        <dbReference type="EMBL" id="MBY5632498.1"/>
    </source>
</evidence>
<feature type="binding site" evidence="9">
    <location>
        <begin position="586"/>
        <end position="593"/>
    </location>
    <ligand>
        <name>ATP</name>
        <dbReference type="ChEBI" id="CHEBI:30616"/>
    </ligand>
</feature>
<dbReference type="EC" id="5.6.2.4" evidence="7"/>
<evidence type="ECO:0000256" key="4">
    <source>
        <dbReference type="ARBA" id="ARBA00022840"/>
    </source>
</evidence>
<dbReference type="GO" id="GO:0000725">
    <property type="term" value="P:recombinational repair"/>
    <property type="evidence" value="ECO:0007669"/>
    <property type="project" value="TreeGrafter"/>
</dbReference>
<dbReference type="GO" id="GO:0005694">
    <property type="term" value="C:chromosome"/>
    <property type="evidence" value="ECO:0007669"/>
    <property type="project" value="InterPro"/>
</dbReference>
<accession>A0AAJ1EH62</accession>
<dbReference type="InterPro" id="IPR027417">
    <property type="entry name" value="P-loop_NTPase"/>
</dbReference>
<organism evidence="11 12">
    <name type="scientific">Rhizobium leguminosarum</name>
    <dbReference type="NCBI Taxonomy" id="384"/>
    <lineage>
        <taxon>Bacteria</taxon>
        <taxon>Pseudomonadati</taxon>
        <taxon>Pseudomonadota</taxon>
        <taxon>Alphaproteobacteria</taxon>
        <taxon>Hyphomicrobiales</taxon>
        <taxon>Rhizobiaceae</taxon>
        <taxon>Rhizobium/Agrobacterium group</taxon>
        <taxon>Rhizobium</taxon>
    </lineage>
</organism>
<comment type="catalytic activity">
    <reaction evidence="8">
        <text>ATP + H2O = ADP + phosphate + H(+)</text>
        <dbReference type="Rhea" id="RHEA:13065"/>
        <dbReference type="ChEBI" id="CHEBI:15377"/>
        <dbReference type="ChEBI" id="CHEBI:15378"/>
        <dbReference type="ChEBI" id="CHEBI:30616"/>
        <dbReference type="ChEBI" id="CHEBI:43474"/>
        <dbReference type="ChEBI" id="CHEBI:456216"/>
        <dbReference type="EC" id="5.6.2.4"/>
    </reaction>
</comment>
<evidence type="ECO:0000256" key="7">
    <source>
        <dbReference type="ARBA" id="ARBA00034808"/>
    </source>
</evidence>
<dbReference type="GO" id="GO:0003916">
    <property type="term" value="F:DNA topoisomerase activity"/>
    <property type="evidence" value="ECO:0007669"/>
    <property type="project" value="InterPro"/>
</dbReference>
<dbReference type="Proteomes" id="UP000825699">
    <property type="component" value="Unassembled WGS sequence"/>
</dbReference>